<dbReference type="Proteomes" id="UP000026962">
    <property type="component" value="Chromosome 10"/>
</dbReference>
<protein>
    <recommendedName>
        <fullName evidence="3">F-box associated domain-containing protein</fullName>
    </recommendedName>
</protein>
<dbReference type="STRING" id="4537.A0A0E0M5C6"/>
<evidence type="ECO:0000313" key="1">
    <source>
        <dbReference type="EnsemblPlants" id="OPUNC10G01500.1"/>
    </source>
</evidence>
<reference evidence="1" key="1">
    <citation type="submission" date="2015-04" db="UniProtKB">
        <authorList>
            <consortium name="EnsemblPlants"/>
        </authorList>
    </citation>
    <scope>IDENTIFICATION</scope>
</reference>
<accession>A0A0E0M5C6</accession>
<dbReference type="HOGENOM" id="CLU_1818978_0_0_1"/>
<dbReference type="PANTHER" id="PTHR33186:SF13">
    <property type="entry name" value="OS10G0138300 PROTEIN"/>
    <property type="match status" value="1"/>
</dbReference>
<sequence>MIRPRVIGFVEDPNSILVLIKLELNQLSTTMACVYSSRTNTWVPMATMAGRMAFDLKQPAVLNDAVYWLIKGRTKIPEFELDANSLLLIRTPIDLPDFLVLPMDDGWLGYAGMMGLIVKVFPIEDIYEDGYATWLRSYGSPT</sequence>
<keyword evidence="2" id="KW-1185">Reference proteome</keyword>
<evidence type="ECO:0008006" key="3">
    <source>
        <dbReference type="Google" id="ProtNLM"/>
    </source>
</evidence>
<dbReference type="PANTHER" id="PTHR33186">
    <property type="entry name" value="OS10G0136150 PROTEIN-RELATED"/>
    <property type="match status" value="1"/>
</dbReference>
<name>A0A0E0M5C6_ORYPU</name>
<dbReference type="AlphaFoldDB" id="A0A0E0M5C6"/>
<reference evidence="1" key="2">
    <citation type="submission" date="2018-05" db="EMBL/GenBank/DDBJ databases">
        <title>OpunRS2 (Oryza punctata Reference Sequence Version 2).</title>
        <authorList>
            <person name="Zhang J."/>
            <person name="Kudrna D."/>
            <person name="Lee S."/>
            <person name="Talag J."/>
            <person name="Welchert J."/>
            <person name="Wing R.A."/>
        </authorList>
    </citation>
    <scope>NUCLEOTIDE SEQUENCE [LARGE SCALE GENOMIC DNA]</scope>
</reference>
<dbReference type="EnsemblPlants" id="OPUNC10G01500.1">
    <property type="protein sequence ID" value="OPUNC10G01500.1"/>
    <property type="gene ID" value="OPUNC10G01500"/>
</dbReference>
<dbReference type="Gramene" id="OPUNC10G01500.1">
    <property type="protein sequence ID" value="OPUNC10G01500.1"/>
    <property type="gene ID" value="OPUNC10G01500"/>
</dbReference>
<evidence type="ECO:0000313" key="2">
    <source>
        <dbReference type="Proteomes" id="UP000026962"/>
    </source>
</evidence>
<organism evidence="1">
    <name type="scientific">Oryza punctata</name>
    <name type="common">Red rice</name>
    <dbReference type="NCBI Taxonomy" id="4537"/>
    <lineage>
        <taxon>Eukaryota</taxon>
        <taxon>Viridiplantae</taxon>
        <taxon>Streptophyta</taxon>
        <taxon>Embryophyta</taxon>
        <taxon>Tracheophyta</taxon>
        <taxon>Spermatophyta</taxon>
        <taxon>Magnoliopsida</taxon>
        <taxon>Liliopsida</taxon>
        <taxon>Poales</taxon>
        <taxon>Poaceae</taxon>
        <taxon>BOP clade</taxon>
        <taxon>Oryzoideae</taxon>
        <taxon>Oryzeae</taxon>
        <taxon>Oryzinae</taxon>
        <taxon>Oryza</taxon>
    </lineage>
</organism>
<proteinExistence type="predicted"/>